<evidence type="ECO:0000313" key="2">
    <source>
        <dbReference type="Proteomes" id="UP001632038"/>
    </source>
</evidence>
<protein>
    <recommendedName>
        <fullName evidence="3">Secreted protein</fullName>
    </recommendedName>
</protein>
<name>A0ABD3ED71_9LAMI</name>
<sequence length="62" mass="6958">MILVVAVAELLQEYTVVAARVVEHVLVDAPLPFSRRVRFLILRSLPFASFHHPPPPRLASTN</sequence>
<dbReference type="PANTHER" id="PTHR48175:SF3">
    <property type="entry name" value="OS04G0581700 PROTEIN"/>
    <property type="match status" value="1"/>
</dbReference>
<evidence type="ECO:0000313" key="1">
    <source>
        <dbReference type="EMBL" id="KAL3651084.1"/>
    </source>
</evidence>
<proteinExistence type="predicted"/>
<dbReference type="Proteomes" id="UP001632038">
    <property type="component" value="Unassembled WGS sequence"/>
</dbReference>
<organism evidence="1 2">
    <name type="scientific">Castilleja foliolosa</name>
    <dbReference type="NCBI Taxonomy" id="1961234"/>
    <lineage>
        <taxon>Eukaryota</taxon>
        <taxon>Viridiplantae</taxon>
        <taxon>Streptophyta</taxon>
        <taxon>Embryophyta</taxon>
        <taxon>Tracheophyta</taxon>
        <taxon>Spermatophyta</taxon>
        <taxon>Magnoliopsida</taxon>
        <taxon>eudicotyledons</taxon>
        <taxon>Gunneridae</taxon>
        <taxon>Pentapetalae</taxon>
        <taxon>asterids</taxon>
        <taxon>lamiids</taxon>
        <taxon>Lamiales</taxon>
        <taxon>Orobanchaceae</taxon>
        <taxon>Pedicularideae</taxon>
        <taxon>Castillejinae</taxon>
        <taxon>Castilleja</taxon>
    </lineage>
</organism>
<accession>A0ABD3ED71</accession>
<reference evidence="2" key="1">
    <citation type="journal article" date="2024" name="IScience">
        <title>Strigolactones Initiate the Formation of Haustorium-like Structures in Castilleja.</title>
        <authorList>
            <person name="Buerger M."/>
            <person name="Peterson D."/>
            <person name="Chory J."/>
        </authorList>
    </citation>
    <scope>NUCLEOTIDE SEQUENCE [LARGE SCALE GENOMIC DNA]</scope>
</reference>
<comment type="caution">
    <text evidence="1">The sequence shown here is derived from an EMBL/GenBank/DDBJ whole genome shotgun (WGS) entry which is preliminary data.</text>
</comment>
<dbReference type="AlphaFoldDB" id="A0ABD3ED71"/>
<gene>
    <name evidence="1" type="ORF">CASFOL_007487</name>
</gene>
<dbReference type="PANTHER" id="PTHR48175">
    <property type="entry name" value="OS04G0581700 PROTEIN"/>
    <property type="match status" value="1"/>
</dbReference>
<evidence type="ECO:0008006" key="3">
    <source>
        <dbReference type="Google" id="ProtNLM"/>
    </source>
</evidence>
<keyword evidence="2" id="KW-1185">Reference proteome</keyword>
<dbReference type="EMBL" id="JAVIJP010000007">
    <property type="protein sequence ID" value="KAL3651084.1"/>
    <property type="molecule type" value="Genomic_DNA"/>
</dbReference>